<evidence type="ECO:0000256" key="4">
    <source>
        <dbReference type="ARBA" id="ARBA00023002"/>
    </source>
</evidence>
<accession>A0A939BMT2</accession>
<evidence type="ECO:0000256" key="3">
    <source>
        <dbReference type="ARBA" id="ARBA00022827"/>
    </source>
</evidence>
<sequence length="477" mass="52572">MSNYEYDLIVIGGGAAGITSAFTAQGLGKKVAIVEENKLGGECTWSGCVPSKALIKASKVAHESQTADKYGIKTTVEIDDEEVLDYVNSVIQKVYQKENPEVFAEAGITVFKERAEFVDGQTLNVGTEEITADKIMIATGSKPFVPPIPGLDEVDYLTNESFFELSELPASMIVLGGGAIGVELAQALNRLGVEVTIVEMQDNILPREEPELVNILRDKLVAEGVNLLTGYKAEQVAQNDEQLIEVTAVDKAENERTVSAEKLLVAVGRKPNTETLNLDEIGVETKRQGIVVDQTLKTSVPNIYACGDIVGPYRFSHVSNYEGVTATLNAVLPLPIKRKVDYSNLLWVTYTDPELAHLGLTEAQAREEYGEQIKIYEYDYAELDRAETDSNGEGKAEFICDKKNKIIGVHILGARAGELIHESQVLKNLNQPLTKLNAMIHAYPTYSELNKQVGKEAQIKGLKEKFSWVDKLMWWRD</sequence>
<proteinExistence type="inferred from homology"/>
<dbReference type="GO" id="GO:0050660">
    <property type="term" value="F:flavin adenine dinucleotide binding"/>
    <property type="evidence" value="ECO:0007669"/>
    <property type="project" value="TreeGrafter"/>
</dbReference>
<gene>
    <name evidence="9" type="ORF">JOC47_002286</name>
</gene>
<feature type="disulfide bond" description="Redox-active" evidence="6">
    <location>
        <begin position="43"/>
        <end position="48"/>
    </location>
</feature>
<dbReference type="PRINTS" id="PR00411">
    <property type="entry name" value="PNDRDTASEI"/>
</dbReference>
<evidence type="ECO:0000259" key="7">
    <source>
        <dbReference type="Pfam" id="PF02852"/>
    </source>
</evidence>
<dbReference type="Pfam" id="PF07992">
    <property type="entry name" value="Pyr_redox_2"/>
    <property type="match status" value="1"/>
</dbReference>
<dbReference type="SUPFAM" id="SSF51905">
    <property type="entry name" value="FAD/NAD(P)-binding domain"/>
    <property type="match status" value="1"/>
</dbReference>
<keyword evidence="9" id="KW-0670">Pyruvate</keyword>
<feature type="binding site" evidence="5">
    <location>
        <position position="268"/>
    </location>
    <ligand>
        <name>NAD(+)</name>
        <dbReference type="ChEBI" id="CHEBI:57540"/>
    </ligand>
</feature>
<feature type="binding site" evidence="5">
    <location>
        <position position="52"/>
    </location>
    <ligand>
        <name>FAD</name>
        <dbReference type="ChEBI" id="CHEBI:57692"/>
    </ligand>
</feature>
<organism evidence="9 10">
    <name type="scientific">Halanaerobacter jeridensis</name>
    <dbReference type="NCBI Taxonomy" id="706427"/>
    <lineage>
        <taxon>Bacteria</taxon>
        <taxon>Bacillati</taxon>
        <taxon>Bacillota</taxon>
        <taxon>Clostridia</taxon>
        <taxon>Halanaerobiales</taxon>
        <taxon>Halobacteroidaceae</taxon>
        <taxon>Halanaerobacter</taxon>
    </lineage>
</organism>
<evidence type="ECO:0000313" key="9">
    <source>
        <dbReference type="EMBL" id="MBM7557420.1"/>
    </source>
</evidence>
<comment type="similarity">
    <text evidence="1">Belongs to the class-I pyridine nucleotide-disulfide oxidoreductase family.</text>
</comment>
<keyword evidence="10" id="KW-1185">Reference proteome</keyword>
<evidence type="ECO:0000313" key="10">
    <source>
        <dbReference type="Proteomes" id="UP000774000"/>
    </source>
</evidence>
<keyword evidence="5" id="KW-0547">Nucleotide-binding</keyword>
<dbReference type="GO" id="GO:0003955">
    <property type="term" value="F:NAD(P)H dehydrogenase (quinone) activity"/>
    <property type="evidence" value="ECO:0007669"/>
    <property type="project" value="TreeGrafter"/>
</dbReference>
<keyword evidence="4" id="KW-0560">Oxidoreductase</keyword>
<dbReference type="InterPro" id="IPR004099">
    <property type="entry name" value="Pyr_nucl-diS_OxRdtase_dimer"/>
</dbReference>
<dbReference type="InterPro" id="IPR001100">
    <property type="entry name" value="Pyr_nuc-diS_OxRdtase"/>
</dbReference>
<dbReference type="EMBL" id="JAFBDQ010000012">
    <property type="protein sequence ID" value="MBM7557420.1"/>
    <property type="molecule type" value="Genomic_DNA"/>
</dbReference>
<dbReference type="Proteomes" id="UP000774000">
    <property type="component" value="Unassembled WGS sequence"/>
</dbReference>
<evidence type="ECO:0000256" key="1">
    <source>
        <dbReference type="ARBA" id="ARBA00007532"/>
    </source>
</evidence>
<feature type="binding site" evidence="5">
    <location>
        <begin position="176"/>
        <end position="183"/>
    </location>
    <ligand>
        <name>NAD(+)</name>
        <dbReference type="ChEBI" id="CHEBI:57540"/>
    </ligand>
</feature>
<dbReference type="PANTHER" id="PTHR43014">
    <property type="entry name" value="MERCURIC REDUCTASE"/>
    <property type="match status" value="1"/>
</dbReference>
<dbReference type="SUPFAM" id="SSF55424">
    <property type="entry name" value="FAD/NAD-linked reductases, dimerisation (C-terminal) domain"/>
    <property type="match status" value="1"/>
</dbReference>
<evidence type="ECO:0000256" key="2">
    <source>
        <dbReference type="ARBA" id="ARBA00022630"/>
    </source>
</evidence>
<protein>
    <submittedName>
        <fullName evidence="9">Pyruvate/2-oxoglutarate dehydrogenase complex dihydrolipoamide dehydrogenase (E3) component</fullName>
    </submittedName>
</protein>
<dbReference type="FunFam" id="3.30.390.30:FF:000001">
    <property type="entry name" value="Dihydrolipoyl dehydrogenase"/>
    <property type="match status" value="1"/>
</dbReference>
<feature type="domain" description="FAD/NAD(P)-binding" evidence="8">
    <location>
        <begin position="6"/>
        <end position="317"/>
    </location>
</feature>
<dbReference type="InterPro" id="IPR016156">
    <property type="entry name" value="FAD/NAD-linked_Rdtase_dimer_sf"/>
</dbReference>
<dbReference type="InterPro" id="IPR036188">
    <property type="entry name" value="FAD/NAD-bd_sf"/>
</dbReference>
<dbReference type="PIRSF" id="PIRSF000350">
    <property type="entry name" value="Mercury_reductase_MerA"/>
    <property type="match status" value="1"/>
</dbReference>
<dbReference type="InterPro" id="IPR023753">
    <property type="entry name" value="FAD/NAD-binding_dom"/>
</dbReference>
<evidence type="ECO:0000256" key="6">
    <source>
        <dbReference type="PIRSR" id="PIRSR000350-4"/>
    </source>
</evidence>
<keyword evidence="2" id="KW-0285">Flavoprotein</keyword>
<feature type="binding site" evidence="5">
    <location>
        <begin position="139"/>
        <end position="141"/>
    </location>
    <ligand>
        <name>FAD</name>
        <dbReference type="ChEBI" id="CHEBI:57692"/>
    </ligand>
</feature>
<feature type="binding site" evidence="5">
    <location>
        <position position="199"/>
    </location>
    <ligand>
        <name>NAD(+)</name>
        <dbReference type="ChEBI" id="CHEBI:57540"/>
    </ligand>
</feature>
<comment type="cofactor">
    <cofactor evidence="5">
        <name>FAD</name>
        <dbReference type="ChEBI" id="CHEBI:57692"/>
    </cofactor>
    <text evidence="5">Binds 1 FAD per subunit.</text>
</comment>
<dbReference type="Gene3D" id="3.50.50.60">
    <property type="entry name" value="FAD/NAD(P)-binding domain"/>
    <property type="match status" value="2"/>
</dbReference>
<feature type="binding site" evidence="5">
    <location>
        <position position="308"/>
    </location>
    <ligand>
        <name>FAD</name>
        <dbReference type="ChEBI" id="CHEBI:57692"/>
    </ligand>
</feature>
<dbReference type="Gene3D" id="3.30.390.30">
    <property type="match status" value="1"/>
</dbReference>
<keyword evidence="5" id="KW-0520">NAD</keyword>
<dbReference type="AlphaFoldDB" id="A0A939BMT2"/>
<evidence type="ECO:0000259" key="8">
    <source>
        <dbReference type="Pfam" id="PF07992"/>
    </source>
</evidence>
<dbReference type="RefSeq" id="WP_204702170.1">
    <property type="nucleotide sequence ID" value="NZ_JAFBDQ010000012.1"/>
</dbReference>
<dbReference type="Pfam" id="PF02852">
    <property type="entry name" value="Pyr_redox_dim"/>
    <property type="match status" value="1"/>
</dbReference>
<reference evidence="9" key="1">
    <citation type="submission" date="2021-01" db="EMBL/GenBank/DDBJ databases">
        <title>Genomic Encyclopedia of Type Strains, Phase IV (KMG-IV): sequencing the most valuable type-strain genomes for metagenomic binning, comparative biology and taxonomic classification.</title>
        <authorList>
            <person name="Goeker M."/>
        </authorList>
    </citation>
    <scope>NUCLEOTIDE SEQUENCE</scope>
    <source>
        <strain evidence="9">DSM 23230</strain>
    </source>
</reference>
<evidence type="ECO:0000256" key="5">
    <source>
        <dbReference type="PIRSR" id="PIRSR000350-3"/>
    </source>
</evidence>
<dbReference type="PRINTS" id="PR00368">
    <property type="entry name" value="FADPNR"/>
</dbReference>
<comment type="caution">
    <text evidence="9">The sequence shown here is derived from an EMBL/GenBank/DDBJ whole genome shotgun (WGS) entry which is preliminary data.</text>
</comment>
<dbReference type="PANTHER" id="PTHR43014:SF2">
    <property type="entry name" value="MERCURIC REDUCTASE"/>
    <property type="match status" value="1"/>
</dbReference>
<name>A0A939BMT2_9FIRM</name>
<feature type="domain" description="Pyridine nucleotide-disulphide oxidoreductase dimerisation" evidence="7">
    <location>
        <begin position="347"/>
        <end position="449"/>
    </location>
</feature>
<keyword evidence="3 5" id="KW-0274">FAD</keyword>